<keyword evidence="3 5" id="KW-0560">Oxidoreductase</keyword>
<comment type="cofactor">
    <cofactor evidence="5">
        <name>FAD</name>
        <dbReference type="ChEBI" id="CHEBI:57692"/>
    </cofactor>
</comment>
<evidence type="ECO:0000256" key="5">
    <source>
        <dbReference type="RuleBase" id="RU364054"/>
    </source>
</evidence>
<dbReference type="Gene3D" id="3.20.20.220">
    <property type="match status" value="2"/>
</dbReference>
<feature type="region of interest" description="Disordered" evidence="6">
    <location>
        <begin position="145"/>
        <end position="165"/>
    </location>
</feature>
<dbReference type="OMA" id="YMSTEPR"/>
<dbReference type="SUPFAM" id="SSF51730">
    <property type="entry name" value="FAD-linked oxidoreductase"/>
    <property type="match status" value="1"/>
</dbReference>
<dbReference type="PANTHER" id="PTHR13914:SF0">
    <property type="entry name" value="PROLINE DEHYDROGENASE 1, MITOCHONDRIAL"/>
    <property type="match status" value="1"/>
</dbReference>
<dbReference type="GO" id="GO:0004657">
    <property type="term" value="F:proline dehydrogenase activity"/>
    <property type="evidence" value="ECO:0007669"/>
    <property type="project" value="UniProtKB-EC"/>
</dbReference>
<comment type="catalytic activity">
    <reaction evidence="5">
        <text>L-proline + a quinone = (S)-1-pyrroline-5-carboxylate + a quinol + H(+)</text>
        <dbReference type="Rhea" id="RHEA:23784"/>
        <dbReference type="ChEBI" id="CHEBI:15378"/>
        <dbReference type="ChEBI" id="CHEBI:17388"/>
        <dbReference type="ChEBI" id="CHEBI:24646"/>
        <dbReference type="ChEBI" id="CHEBI:60039"/>
        <dbReference type="ChEBI" id="CHEBI:132124"/>
        <dbReference type="EC" id="1.5.5.2"/>
    </reaction>
</comment>
<keyword evidence="5" id="KW-0285">Flavoprotein</keyword>
<comment type="function">
    <text evidence="5">Converts proline to delta-1-pyrroline-5-carboxylate.</text>
</comment>
<dbReference type="AlphaFoldDB" id="A0A5N6DAL5"/>
<evidence type="ECO:0000259" key="7">
    <source>
        <dbReference type="Pfam" id="PF01619"/>
    </source>
</evidence>
<dbReference type="GO" id="GO:0071949">
    <property type="term" value="F:FAD binding"/>
    <property type="evidence" value="ECO:0007669"/>
    <property type="project" value="TreeGrafter"/>
</dbReference>
<dbReference type="PANTHER" id="PTHR13914">
    <property type="entry name" value="PROLINE OXIDASE"/>
    <property type="match status" value="1"/>
</dbReference>
<reference evidence="8 9" key="1">
    <citation type="submission" date="2019-04" db="EMBL/GenBank/DDBJ databases">
        <title>Fungal friends and foes A comparative genomics study of 23 Aspergillus species from section Flavi.</title>
        <authorList>
            <consortium name="DOE Joint Genome Institute"/>
            <person name="Kjaerbolling I."/>
            <person name="Vesth T.C."/>
            <person name="Frisvad J.C."/>
            <person name="Nybo J.L."/>
            <person name="Theobald S."/>
            <person name="Kildgaard S."/>
            <person name="Petersen T.I."/>
            <person name="Kuo A."/>
            <person name="Sato A."/>
            <person name="Lyhne E.K."/>
            <person name="Kogle M.E."/>
            <person name="Wiebenga A."/>
            <person name="Kun R.S."/>
            <person name="Lubbers R.J."/>
            <person name="Makela M.R."/>
            <person name="Barry K."/>
            <person name="Chovatia M."/>
            <person name="Clum A."/>
            <person name="Daum C."/>
            <person name="Haridas S."/>
            <person name="He G."/>
            <person name="LaButti K."/>
            <person name="Lipzen A."/>
            <person name="Mondo S."/>
            <person name="Pangilinan J."/>
            <person name="Riley R."/>
            <person name="Salamov A."/>
            <person name="Simmons B.A."/>
            <person name="Magnuson J.K."/>
            <person name="Henrissat B."/>
            <person name="Mortensen U.H."/>
            <person name="Larsen T.O."/>
            <person name="De vries R.P."/>
            <person name="Grigoriev I.V."/>
            <person name="Machida M."/>
            <person name="Baker S.E."/>
            <person name="Andersen M.R."/>
        </authorList>
    </citation>
    <scope>NUCLEOTIDE SEQUENCE [LARGE SCALE GENOMIC DNA]</scope>
    <source>
        <strain evidence="8 9">CBS 117618</strain>
    </source>
</reference>
<dbReference type="InterPro" id="IPR029041">
    <property type="entry name" value="FAD-linked_oxidoreductase-like"/>
</dbReference>
<feature type="domain" description="Proline dehydrogenase" evidence="7">
    <location>
        <begin position="289"/>
        <end position="416"/>
    </location>
</feature>
<gene>
    <name evidence="8" type="ORF">BDV34DRAFT_229639</name>
</gene>
<evidence type="ECO:0000313" key="8">
    <source>
        <dbReference type="EMBL" id="KAB8201120.1"/>
    </source>
</evidence>
<keyword evidence="4 5" id="KW-0642">Proline metabolism</keyword>
<comment type="similarity">
    <text evidence="1 5">Belongs to the proline oxidase family.</text>
</comment>
<evidence type="ECO:0000313" key="9">
    <source>
        <dbReference type="Proteomes" id="UP000326532"/>
    </source>
</evidence>
<evidence type="ECO:0000256" key="4">
    <source>
        <dbReference type="ARBA" id="ARBA00023062"/>
    </source>
</evidence>
<feature type="domain" description="Proline dehydrogenase" evidence="7">
    <location>
        <begin position="120"/>
        <end position="288"/>
    </location>
</feature>
<dbReference type="EC" id="1.5.5.2" evidence="2 5"/>
<dbReference type="InterPro" id="IPR002872">
    <property type="entry name" value="Proline_DH_dom"/>
</dbReference>
<evidence type="ECO:0000256" key="3">
    <source>
        <dbReference type="ARBA" id="ARBA00023002"/>
    </source>
</evidence>
<keyword evidence="5" id="KW-0274">FAD</keyword>
<dbReference type="GO" id="GO:0005739">
    <property type="term" value="C:mitochondrion"/>
    <property type="evidence" value="ECO:0007669"/>
    <property type="project" value="TreeGrafter"/>
</dbReference>
<evidence type="ECO:0000256" key="2">
    <source>
        <dbReference type="ARBA" id="ARBA00012695"/>
    </source>
</evidence>
<keyword evidence="9" id="KW-1185">Reference proteome</keyword>
<dbReference type="InterPro" id="IPR015659">
    <property type="entry name" value="Proline_oxidase"/>
</dbReference>
<dbReference type="GO" id="GO:0010133">
    <property type="term" value="P:L-proline catabolic process to L-glutamate"/>
    <property type="evidence" value="ECO:0007669"/>
    <property type="project" value="TreeGrafter"/>
</dbReference>
<accession>A0A5N6DAL5</accession>
<dbReference type="Pfam" id="PF01619">
    <property type="entry name" value="Pro_dh"/>
    <property type="match status" value="2"/>
</dbReference>
<sequence length="437" mass="48358">MASRPPIGSFRGAQLAVNTSRGRPNPLWLCRDESTVSGPKDQLPPHSLLPSKMLWRSLLVATISSHPWLLTPALKTLSVLAHPRVSFLDVSKNPMLCGIIKTTFYNHFCAGENAAEVTGTIGRIKHMGFKGVILTYAREIVVDASSQKANSPTRPNEKASAQTTKSAEIEAWRQGVLETVEMVGTDDFLALKLTGAGPQVMHALSSNQPLPEQMMLAVQDVCTRAIERNARIFVDAEQQSVQSGIDAVAIDLMRRYNRNGTAVVYNTYQAYLKSTPENLLSHLDIADKGTDDSYNGIAAGILRRQYGPFGVERQFPSTELFLATHNKESALAADSLYKERLAAEQPTTKVQYGQLLGMADEVSCRLLQLRDDSSPAAQNASPEVYKCLSWGTLGDCLSYLLRRAVENRDAVGRTKQEYYALRTEVKRRIKNMLSLRW</sequence>
<dbReference type="EMBL" id="ML735027">
    <property type="protein sequence ID" value="KAB8201120.1"/>
    <property type="molecule type" value="Genomic_DNA"/>
</dbReference>
<evidence type="ECO:0000256" key="1">
    <source>
        <dbReference type="ARBA" id="ARBA00005869"/>
    </source>
</evidence>
<proteinExistence type="inferred from homology"/>
<name>A0A5N6DAL5_ASPPA</name>
<dbReference type="VEuPathDB" id="FungiDB:BDV34DRAFT_229639"/>
<organism evidence="8 9">
    <name type="scientific">Aspergillus parasiticus</name>
    <dbReference type="NCBI Taxonomy" id="5067"/>
    <lineage>
        <taxon>Eukaryota</taxon>
        <taxon>Fungi</taxon>
        <taxon>Dikarya</taxon>
        <taxon>Ascomycota</taxon>
        <taxon>Pezizomycotina</taxon>
        <taxon>Eurotiomycetes</taxon>
        <taxon>Eurotiomycetidae</taxon>
        <taxon>Eurotiales</taxon>
        <taxon>Aspergillaceae</taxon>
        <taxon>Aspergillus</taxon>
        <taxon>Aspergillus subgen. Circumdati</taxon>
    </lineage>
</organism>
<dbReference type="Proteomes" id="UP000326532">
    <property type="component" value="Unassembled WGS sequence"/>
</dbReference>
<protein>
    <recommendedName>
        <fullName evidence="2 5">Proline dehydrogenase</fullName>
        <ecNumber evidence="2 5">1.5.5.2</ecNumber>
    </recommendedName>
</protein>
<evidence type="ECO:0000256" key="6">
    <source>
        <dbReference type="SAM" id="MobiDB-lite"/>
    </source>
</evidence>